<proteinExistence type="predicted"/>
<keyword evidence="2" id="KW-1185">Reference proteome</keyword>
<dbReference type="Pfam" id="PF20329">
    <property type="entry name" value="DUF6624"/>
    <property type="match status" value="1"/>
</dbReference>
<protein>
    <recommendedName>
        <fullName evidence="3">DUF222 domain-containing protein</fullName>
    </recommendedName>
</protein>
<evidence type="ECO:0000313" key="2">
    <source>
        <dbReference type="Proteomes" id="UP001183202"/>
    </source>
</evidence>
<dbReference type="InterPro" id="IPR046732">
    <property type="entry name" value="DUF6624"/>
</dbReference>
<name>A0ABU2NKT0_9PSEU</name>
<organism evidence="1 2">
    <name type="scientific">Pseudonocardia charpentierae</name>
    <dbReference type="NCBI Taxonomy" id="3075545"/>
    <lineage>
        <taxon>Bacteria</taxon>
        <taxon>Bacillati</taxon>
        <taxon>Actinomycetota</taxon>
        <taxon>Actinomycetes</taxon>
        <taxon>Pseudonocardiales</taxon>
        <taxon>Pseudonocardiaceae</taxon>
        <taxon>Pseudonocardia</taxon>
    </lineage>
</organism>
<evidence type="ECO:0008006" key="3">
    <source>
        <dbReference type="Google" id="ProtNLM"/>
    </source>
</evidence>
<accession>A0ABU2NKT0</accession>
<evidence type="ECO:0000313" key="1">
    <source>
        <dbReference type="EMBL" id="MDT0353618.1"/>
    </source>
</evidence>
<reference evidence="2" key="1">
    <citation type="submission" date="2023-07" db="EMBL/GenBank/DDBJ databases">
        <title>30 novel species of actinomycetes from the DSMZ collection.</title>
        <authorList>
            <person name="Nouioui I."/>
        </authorList>
    </citation>
    <scope>NUCLEOTIDE SEQUENCE [LARGE SCALE GENOMIC DNA]</scope>
    <source>
        <strain evidence="2">DSM 45834</strain>
    </source>
</reference>
<dbReference type="EMBL" id="JAVREJ010000038">
    <property type="protein sequence ID" value="MDT0353618.1"/>
    <property type="molecule type" value="Genomic_DNA"/>
</dbReference>
<dbReference type="Proteomes" id="UP001183202">
    <property type="component" value="Unassembled WGS sequence"/>
</dbReference>
<sequence>MEDAVEDAELRDELLRRAEVDQQARRACTPLFAKARDGMVHPDDLAPDEQAIVDRLTEVDRDNTRWLGELVERRGWPTHSLVGEQAAVSAWLLAQHADQDPALQRRCLDLMCAAPTGDVTPMYTAYLTDRVLLAEGKSQVYGTQVTLVDGEYQPLDLRDPETVDERRAVAGLCTLAEYRRTMHEES</sequence>
<gene>
    <name evidence="1" type="ORF">RM445_29415</name>
</gene>
<comment type="caution">
    <text evidence="1">The sequence shown here is derived from an EMBL/GenBank/DDBJ whole genome shotgun (WGS) entry which is preliminary data.</text>
</comment>